<dbReference type="OrthoDB" id="6077919at2759"/>
<evidence type="ECO:0000259" key="11">
    <source>
        <dbReference type="PROSITE" id="PS50157"/>
    </source>
</evidence>
<keyword evidence="14" id="KW-1185">Reference proteome</keyword>
<feature type="domain" description="ZAD" evidence="12">
    <location>
        <begin position="11"/>
        <end position="89"/>
    </location>
</feature>
<evidence type="ECO:0000313" key="13">
    <source>
        <dbReference type="EMBL" id="CAD7077592.1"/>
    </source>
</evidence>
<dbReference type="PANTHER" id="PTHR24376:SF250">
    <property type="entry name" value="ZINC FINGER PROTEIN 770"/>
    <property type="match status" value="1"/>
</dbReference>
<feature type="domain" description="C2H2-type" evidence="11">
    <location>
        <begin position="339"/>
        <end position="366"/>
    </location>
</feature>
<feature type="compositionally biased region" description="Acidic residues" evidence="10">
    <location>
        <begin position="212"/>
        <end position="222"/>
    </location>
</feature>
<keyword evidence="2 9" id="KW-0479">Metal-binding</keyword>
<dbReference type="SUPFAM" id="SSF57667">
    <property type="entry name" value="beta-beta-alpha zinc fingers"/>
    <property type="match status" value="4"/>
</dbReference>
<evidence type="ECO:0000256" key="6">
    <source>
        <dbReference type="ARBA" id="ARBA00023125"/>
    </source>
</evidence>
<dbReference type="InParanoid" id="A0A7R8YMM3"/>
<keyword evidence="5 9" id="KW-0862">Zinc</keyword>
<evidence type="ECO:0000256" key="3">
    <source>
        <dbReference type="ARBA" id="ARBA00022737"/>
    </source>
</evidence>
<gene>
    <name evidence="13" type="ORF">HERILL_LOCUS927</name>
</gene>
<dbReference type="PROSITE" id="PS50157">
    <property type="entry name" value="ZINC_FINGER_C2H2_2"/>
    <property type="match status" value="8"/>
</dbReference>
<keyword evidence="7" id="KW-0539">Nucleus</keyword>
<dbReference type="SUPFAM" id="SSF57716">
    <property type="entry name" value="Glucocorticoid receptor-like (DNA-binding domain)"/>
    <property type="match status" value="1"/>
</dbReference>
<feature type="domain" description="C2H2-type" evidence="11">
    <location>
        <begin position="502"/>
        <end position="529"/>
    </location>
</feature>
<evidence type="ECO:0000256" key="10">
    <source>
        <dbReference type="SAM" id="MobiDB-lite"/>
    </source>
</evidence>
<feature type="binding site" evidence="9">
    <location>
        <position position="65"/>
    </location>
    <ligand>
        <name>Zn(2+)</name>
        <dbReference type="ChEBI" id="CHEBI:29105"/>
    </ligand>
</feature>
<dbReference type="InterPro" id="IPR036236">
    <property type="entry name" value="Znf_C2H2_sf"/>
</dbReference>
<dbReference type="SMART" id="SM00868">
    <property type="entry name" value="zf-AD"/>
    <property type="match status" value="1"/>
</dbReference>
<dbReference type="SMART" id="SM00355">
    <property type="entry name" value="ZnF_C2H2"/>
    <property type="match status" value="11"/>
</dbReference>
<keyword evidence="6" id="KW-0238">DNA-binding</keyword>
<dbReference type="PANTHER" id="PTHR24376">
    <property type="entry name" value="ZINC FINGER PROTEIN"/>
    <property type="match status" value="1"/>
</dbReference>
<feature type="domain" description="C2H2-type" evidence="11">
    <location>
        <begin position="586"/>
        <end position="614"/>
    </location>
</feature>
<dbReference type="Gene3D" id="3.30.160.60">
    <property type="entry name" value="Classic Zinc Finger"/>
    <property type="match status" value="5"/>
</dbReference>
<feature type="region of interest" description="Disordered" evidence="10">
    <location>
        <begin position="202"/>
        <end position="222"/>
    </location>
</feature>
<dbReference type="Pfam" id="PF13912">
    <property type="entry name" value="zf-C2H2_6"/>
    <property type="match status" value="2"/>
</dbReference>
<keyword evidence="3" id="KW-0677">Repeat</keyword>
<proteinExistence type="predicted"/>
<dbReference type="AlphaFoldDB" id="A0A7R8YMM3"/>
<dbReference type="OMA" id="TAHMDTH"/>
<keyword evidence="4 8" id="KW-0863">Zinc-finger</keyword>
<sequence>MSYDLDLDLDNICRVCLTQNEKLVNLFTKQIVDGYIRTMPVIVQYCLDITVDENDILPKKICENCKATIINYFTFKERCKRTEKVLLEALQKIQKTSNTLMNSEENQNLLQTDNASSEKDAELVLLGDISEKLDQPDPGEQNETAMSEDPVIADFTEQMDVNLVDDDAIVEESFVEGNDDQKTIEFIVDIPEDTVRKKDFDYVSRENSNESEAQEEEEEEHLLDESLEDILEGSDTEEFYCALCQKFCRHKYIDHCRNYHFLCTECLLVFDTEEELKDHRKAEHEFVTSLQMTRTKKHSGNSLLCQICNKRWGTADQLNQHMKLHQALEISMENKFNCHECRQCHTVYLKSEDLDDHMNVHDSAKSFHTDDPICTDYQFLEEVKPPGQFTCGFCKATYASMDQMRCHIIIHFDSFSCPFDSCGCEYDTFSRLSLHIMKKHVYGEEHFCTHCRKERFATFDELQLHIRNDCTAKKFSCHHCDKKFFSNKALQLHIKHAGDKKYECQHCGKTFAQHGELNIHLRTHTGERPFKCTICSKTYRTASMRAAHMDAHINGKTFQCTVCSKMLQSRTSYRNHMRRHTMGKSYKCSECSKSFYTKYHLDLHTTKIHNKSREVRS</sequence>
<reference evidence="13 14" key="1">
    <citation type="submission" date="2020-11" db="EMBL/GenBank/DDBJ databases">
        <authorList>
            <person name="Wallbank WR R."/>
            <person name="Pardo Diaz C."/>
            <person name="Kozak K."/>
            <person name="Martin S."/>
            <person name="Jiggins C."/>
            <person name="Moest M."/>
            <person name="Warren A I."/>
            <person name="Generalovic N T."/>
            <person name="Byers J.R.P. K."/>
            <person name="Montejo-Kovacevich G."/>
            <person name="Yen C E."/>
        </authorList>
    </citation>
    <scope>NUCLEOTIDE SEQUENCE [LARGE SCALE GENOMIC DNA]</scope>
</reference>
<protein>
    <submittedName>
        <fullName evidence="13">Uncharacterized protein</fullName>
    </submittedName>
</protein>
<dbReference type="InterPro" id="IPR013087">
    <property type="entry name" value="Znf_C2H2_type"/>
</dbReference>
<dbReference type="FunFam" id="3.30.160.60:FF:001465">
    <property type="entry name" value="Zinc finger protein 560"/>
    <property type="match status" value="1"/>
</dbReference>
<evidence type="ECO:0000256" key="5">
    <source>
        <dbReference type="ARBA" id="ARBA00022833"/>
    </source>
</evidence>
<feature type="binding site" evidence="9">
    <location>
        <position position="16"/>
    </location>
    <ligand>
        <name>Zn(2+)</name>
        <dbReference type="ChEBI" id="CHEBI:29105"/>
    </ligand>
</feature>
<evidence type="ECO:0000256" key="4">
    <source>
        <dbReference type="ARBA" id="ARBA00022771"/>
    </source>
</evidence>
<organism evidence="13 14">
    <name type="scientific">Hermetia illucens</name>
    <name type="common">Black soldier fly</name>
    <dbReference type="NCBI Taxonomy" id="343691"/>
    <lineage>
        <taxon>Eukaryota</taxon>
        <taxon>Metazoa</taxon>
        <taxon>Ecdysozoa</taxon>
        <taxon>Arthropoda</taxon>
        <taxon>Hexapoda</taxon>
        <taxon>Insecta</taxon>
        <taxon>Pterygota</taxon>
        <taxon>Neoptera</taxon>
        <taxon>Endopterygota</taxon>
        <taxon>Diptera</taxon>
        <taxon>Brachycera</taxon>
        <taxon>Stratiomyomorpha</taxon>
        <taxon>Stratiomyidae</taxon>
        <taxon>Hermetiinae</taxon>
        <taxon>Hermetia</taxon>
    </lineage>
</organism>
<feature type="binding site" evidence="9">
    <location>
        <position position="13"/>
    </location>
    <ligand>
        <name>Zn(2+)</name>
        <dbReference type="ChEBI" id="CHEBI:29105"/>
    </ligand>
</feature>
<evidence type="ECO:0000313" key="14">
    <source>
        <dbReference type="Proteomes" id="UP000594454"/>
    </source>
</evidence>
<dbReference type="FunFam" id="3.30.160.60:FF:000446">
    <property type="entry name" value="Zinc finger protein"/>
    <property type="match status" value="1"/>
</dbReference>
<dbReference type="Pfam" id="PF00096">
    <property type="entry name" value="zf-C2H2"/>
    <property type="match status" value="4"/>
</dbReference>
<evidence type="ECO:0000256" key="2">
    <source>
        <dbReference type="ARBA" id="ARBA00022723"/>
    </source>
</evidence>
<evidence type="ECO:0000256" key="9">
    <source>
        <dbReference type="PROSITE-ProRule" id="PRU01263"/>
    </source>
</evidence>
<name>A0A7R8YMM3_HERIL</name>
<dbReference type="Gene3D" id="3.40.1800.20">
    <property type="match status" value="1"/>
</dbReference>
<feature type="domain" description="C2H2-type" evidence="11">
    <location>
        <begin position="530"/>
        <end position="557"/>
    </location>
</feature>
<feature type="domain" description="C2H2-type" evidence="11">
    <location>
        <begin position="558"/>
        <end position="585"/>
    </location>
</feature>
<dbReference type="GO" id="GO:0005634">
    <property type="term" value="C:nucleus"/>
    <property type="evidence" value="ECO:0007669"/>
    <property type="project" value="UniProtKB-SubCell"/>
</dbReference>
<feature type="domain" description="C2H2-type" evidence="11">
    <location>
        <begin position="261"/>
        <end position="284"/>
    </location>
</feature>
<dbReference type="EMBL" id="LR899009">
    <property type="protein sequence ID" value="CAD7077592.1"/>
    <property type="molecule type" value="Genomic_DNA"/>
</dbReference>
<dbReference type="Pfam" id="PF07776">
    <property type="entry name" value="zf-AD"/>
    <property type="match status" value="1"/>
</dbReference>
<dbReference type="GO" id="GO:0001228">
    <property type="term" value="F:DNA-binding transcription activator activity, RNA polymerase II-specific"/>
    <property type="evidence" value="ECO:0007669"/>
    <property type="project" value="TreeGrafter"/>
</dbReference>
<dbReference type="GO" id="GO:0000122">
    <property type="term" value="P:negative regulation of transcription by RNA polymerase II"/>
    <property type="evidence" value="ECO:0007669"/>
    <property type="project" value="UniProtKB-ARBA"/>
</dbReference>
<evidence type="ECO:0000259" key="12">
    <source>
        <dbReference type="PROSITE" id="PS51915"/>
    </source>
</evidence>
<evidence type="ECO:0000256" key="7">
    <source>
        <dbReference type="ARBA" id="ARBA00023242"/>
    </source>
</evidence>
<dbReference type="GO" id="GO:0000978">
    <property type="term" value="F:RNA polymerase II cis-regulatory region sequence-specific DNA binding"/>
    <property type="evidence" value="ECO:0007669"/>
    <property type="project" value="TreeGrafter"/>
</dbReference>
<feature type="domain" description="C2H2-type" evidence="11">
    <location>
        <begin position="303"/>
        <end position="330"/>
    </location>
</feature>
<evidence type="ECO:0000256" key="8">
    <source>
        <dbReference type="PROSITE-ProRule" id="PRU00042"/>
    </source>
</evidence>
<dbReference type="GO" id="GO:0008270">
    <property type="term" value="F:zinc ion binding"/>
    <property type="evidence" value="ECO:0007669"/>
    <property type="project" value="UniProtKB-UniRule"/>
</dbReference>
<feature type="domain" description="C2H2-type" evidence="11">
    <location>
        <begin position="475"/>
        <end position="501"/>
    </location>
</feature>
<evidence type="ECO:0000256" key="1">
    <source>
        <dbReference type="ARBA" id="ARBA00004123"/>
    </source>
</evidence>
<dbReference type="PROSITE" id="PS51915">
    <property type="entry name" value="ZAD"/>
    <property type="match status" value="1"/>
</dbReference>
<dbReference type="InterPro" id="IPR012934">
    <property type="entry name" value="Znf_AD"/>
</dbReference>
<comment type="subcellular location">
    <subcellularLocation>
        <location evidence="1">Nucleus</location>
    </subcellularLocation>
</comment>
<accession>A0A7R8YMM3</accession>
<dbReference type="PROSITE" id="PS00028">
    <property type="entry name" value="ZINC_FINGER_C2H2_1"/>
    <property type="match status" value="9"/>
</dbReference>
<feature type="binding site" evidence="9">
    <location>
        <position position="62"/>
    </location>
    <ligand>
        <name>Zn(2+)</name>
        <dbReference type="ChEBI" id="CHEBI:29105"/>
    </ligand>
</feature>
<dbReference type="Proteomes" id="UP000594454">
    <property type="component" value="Chromosome 1"/>
</dbReference>